<gene>
    <name evidence="5" type="ORF">HK44_020970</name>
</gene>
<proteinExistence type="inferred from homology"/>
<evidence type="ECO:0000256" key="3">
    <source>
        <dbReference type="ARBA" id="ARBA00022729"/>
    </source>
</evidence>
<dbReference type="OrthoDB" id="6759120at2"/>
<dbReference type="Pfam" id="PF03573">
    <property type="entry name" value="OprD"/>
    <property type="match status" value="1"/>
</dbReference>
<dbReference type="GO" id="GO:0015288">
    <property type="term" value="F:porin activity"/>
    <property type="evidence" value="ECO:0007669"/>
    <property type="project" value="TreeGrafter"/>
</dbReference>
<evidence type="ECO:0000256" key="4">
    <source>
        <dbReference type="SAM" id="SignalP"/>
    </source>
</evidence>
<dbReference type="PANTHER" id="PTHR34596">
    <property type="entry name" value="CHITOPORIN"/>
    <property type="match status" value="1"/>
</dbReference>
<feature type="signal peptide" evidence="4">
    <location>
        <begin position="1"/>
        <end position="21"/>
    </location>
</feature>
<dbReference type="InterPro" id="IPR023614">
    <property type="entry name" value="Porin_dom_sf"/>
</dbReference>
<dbReference type="AlphaFoldDB" id="A0A010RU99"/>
<sequence>MKSNQVVVAVSISLLSLNCLAAGFLEDSKSSVGLRTLYFENDNRETGGADQRQTAQGARVDFVSGFTQGTVGFGLDVQGLLGLSLGGGIDHQSSATVNTVTPVDSDGSPVSSWARAGGNLKAKYSKSELAVGTVLAPNLPILVANDSRVMPQNFEGGMLTSKEWDGLTLTGGKLTQGASRASSNYSGLAVSGGSKGSSDFTFIGGDWKPRADLLLQYYHSNLENYYSQDFFGLVHVFNIAENQSVKSDLRYFKSDSDGKNGSGGYLFNNAGGYADTPGKVDNKTWSAMFTYSLGSHALMLGHQRVSDDGAMVYVSSGNVRGGNGSLEGQGGASVYLFTDSLINAFVRAGENTTFGQYSYDFAGAGVPGLKAYYVYLRGDDIKDAKGSGKEYSEWERDMRLDYVLQSGPLKNLAFSLRRGNFRTEVPNSQGGIDYDQTRLYVNYTYTFK</sequence>
<evidence type="ECO:0000313" key="6">
    <source>
        <dbReference type="Proteomes" id="UP000022611"/>
    </source>
</evidence>
<accession>A0A010RU99</accession>
<dbReference type="EMBL" id="AFOY02000004">
    <property type="protein sequence ID" value="EXF95841.1"/>
    <property type="molecule type" value="Genomic_DNA"/>
</dbReference>
<dbReference type="Gene3D" id="2.40.160.10">
    <property type="entry name" value="Porin"/>
    <property type="match status" value="1"/>
</dbReference>
<dbReference type="HOGENOM" id="CLU_042378_2_1_6"/>
<organism evidence="5 6">
    <name type="scientific">Pseudomonas fluorescens HK44</name>
    <dbReference type="NCBI Taxonomy" id="1042209"/>
    <lineage>
        <taxon>Bacteria</taxon>
        <taxon>Pseudomonadati</taxon>
        <taxon>Pseudomonadota</taxon>
        <taxon>Gammaproteobacteria</taxon>
        <taxon>Pseudomonadales</taxon>
        <taxon>Pseudomonadaceae</taxon>
        <taxon>Pseudomonas</taxon>
    </lineage>
</organism>
<name>A0A010RU99_PSEFL</name>
<dbReference type="PANTHER" id="PTHR34596:SF2">
    <property type="entry name" value="CHITOPORIN"/>
    <property type="match status" value="1"/>
</dbReference>
<keyword evidence="3 4" id="KW-0732">Signal</keyword>
<keyword evidence="2" id="KW-0813">Transport</keyword>
<dbReference type="RefSeq" id="WP_019689146.1">
    <property type="nucleotide sequence ID" value="NZ_AFOY02000004.1"/>
</dbReference>
<dbReference type="GO" id="GO:0016020">
    <property type="term" value="C:membrane"/>
    <property type="evidence" value="ECO:0007669"/>
    <property type="project" value="InterPro"/>
</dbReference>
<dbReference type="PATRIC" id="fig|1042209.11.peg.720"/>
<feature type="chain" id="PRO_5001457439" evidence="4">
    <location>
        <begin position="22"/>
        <end position="448"/>
    </location>
</feature>
<evidence type="ECO:0000313" key="5">
    <source>
        <dbReference type="EMBL" id="EXF95841.1"/>
    </source>
</evidence>
<protein>
    <submittedName>
        <fullName evidence="5">Anaerobically-induced outer membrane porin OprE</fullName>
    </submittedName>
</protein>
<dbReference type="Proteomes" id="UP000022611">
    <property type="component" value="Unassembled WGS sequence"/>
</dbReference>
<dbReference type="InterPro" id="IPR005318">
    <property type="entry name" value="OM_porin_bac"/>
</dbReference>
<evidence type="ECO:0000256" key="1">
    <source>
        <dbReference type="ARBA" id="ARBA00009075"/>
    </source>
</evidence>
<comment type="caution">
    <text evidence="5">The sequence shown here is derived from an EMBL/GenBank/DDBJ whole genome shotgun (WGS) entry which is preliminary data.</text>
</comment>
<dbReference type="eggNOG" id="ENOG5032R7I">
    <property type="taxonomic scope" value="Bacteria"/>
</dbReference>
<comment type="similarity">
    <text evidence="1">Belongs to the outer membrane porin (Opr) (TC 1.B.25) family.</text>
</comment>
<reference evidence="5 6" key="1">
    <citation type="journal article" date="2011" name="J. Bacteriol.">
        <title>Draft genome sequence of the polycyclic aromatic hydrocarbon-degrading, genetically engineered bioluminescent bioreporter Pseudomonas fluorescens HK44.</title>
        <authorList>
            <person name="Chauhan A."/>
            <person name="Layton A.C."/>
            <person name="Williams D.E."/>
            <person name="Smartt A.E."/>
            <person name="Ripp S."/>
            <person name="Karpinets T.V."/>
            <person name="Brown S.D."/>
            <person name="Sayler G.S."/>
        </authorList>
    </citation>
    <scope>NUCLEOTIDE SEQUENCE [LARGE SCALE GENOMIC DNA]</scope>
    <source>
        <strain evidence="5 6">HK44</strain>
    </source>
</reference>
<evidence type="ECO:0000256" key="2">
    <source>
        <dbReference type="ARBA" id="ARBA00022448"/>
    </source>
</evidence>